<feature type="domain" description="Glucose-methanol-choline oxidoreductase N-terminal" evidence="6">
    <location>
        <begin position="259"/>
        <end position="273"/>
    </location>
</feature>
<comment type="similarity">
    <text evidence="2">Belongs to the GMC oxidoreductase family.</text>
</comment>
<evidence type="ECO:0000313" key="7">
    <source>
        <dbReference type="EMBL" id="MBO2989937.1"/>
    </source>
</evidence>
<dbReference type="InterPro" id="IPR036188">
    <property type="entry name" value="FAD/NAD-bd_sf"/>
</dbReference>
<dbReference type="Pfam" id="PF00732">
    <property type="entry name" value="GMC_oxred_N"/>
    <property type="match status" value="1"/>
</dbReference>
<proteinExistence type="inferred from homology"/>
<dbReference type="InterPro" id="IPR000172">
    <property type="entry name" value="GMC_OxRdtase_N"/>
</dbReference>
<dbReference type="GO" id="GO:0016614">
    <property type="term" value="F:oxidoreductase activity, acting on CH-OH group of donors"/>
    <property type="evidence" value="ECO:0007669"/>
    <property type="project" value="InterPro"/>
</dbReference>
<feature type="binding site" evidence="5">
    <location>
        <position position="85"/>
    </location>
    <ligand>
        <name>FAD</name>
        <dbReference type="ChEBI" id="CHEBI:57692"/>
    </ligand>
</feature>
<comment type="caution">
    <text evidence="7">The sequence shown here is derived from an EMBL/GenBank/DDBJ whole genome shotgun (WGS) entry which is preliminary data.</text>
</comment>
<evidence type="ECO:0000256" key="3">
    <source>
        <dbReference type="ARBA" id="ARBA00022630"/>
    </source>
</evidence>
<organism evidence="7 8">
    <name type="scientific">Leucobacter tardus</name>
    <dbReference type="NCBI Taxonomy" id="501483"/>
    <lineage>
        <taxon>Bacteria</taxon>
        <taxon>Bacillati</taxon>
        <taxon>Actinomycetota</taxon>
        <taxon>Actinomycetes</taxon>
        <taxon>Micrococcales</taxon>
        <taxon>Microbacteriaceae</taxon>
        <taxon>Leucobacter</taxon>
    </lineage>
</organism>
<dbReference type="PIRSF" id="PIRSF000137">
    <property type="entry name" value="Alcohol_oxidase"/>
    <property type="match status" value="1"/>
</dbReference>
<evidence type="ECO:0000256" key="5">
    <source>
        <dbReference type="PIRSR" id="PIRSR000137-2"/>
    </source>
</evidence>
<feature type="binding site" evidence="5">
    <location>
        <position position="219"/>
    </location>
    <ligand>
        <name>FAD</name>
        <dbReference type="ChEBI" id="CHEBI:57692"/>
    </ligand>
</feature>
<accession>A0A939TRE6</accession>
<keyword evidence="8" id="KW-1185">Reference proteome</keyword>
<dbReference type="GO" id="GO:0050660">
    <property type="term" value="F:flavin adenine dinucleotide binding"/>
    <property type="evidence" value="ECO:0007669"/>
    <property type="project" value="InterPro"/>
</dbReference>
<evidence type="ECO:0000313" key="8">
    <source>
        <dbReference type="Proteomes" id="UP000668403"/>
    </source>
</evidence>
<keyword evidence="3" id="KW-0285">Flavoprotein</keyword>
<dbReference type="Proteomes" id="UP000668403">
    <property type="component" value="Unassembled WGS sequence"/>
</dbReference>
<evidence type="ECO:0000256" key="4">
    <source>
        <dbReference type="ARBA" id="ARBA00022827"/>
    </source>
</evidence>
<dbReference type="Pfam" id="PF05199">
    <property type="entry name" value="GMC_oxred_C"/>
    <property type="match status" value="1"/>
</dbReference>
<dbReference type="SUPFAM" id="SSF51905">
    <property type="entry name" value="FAD/NAD(P)-binding domain"/>
    <property type="match status" value="1"/>
</dbReference>
<dbReference type="RefSeq" id="WP_208238544.1">
    <property type="nucleotide sequence ID" value="NZ_BAAAQU010000002.1"/>
</dbReference>
<dbReference type="PROSITE" id="PS00624">
    <property type="entry name" value="GMC_OXRED_2"/>
    <property type="match status" value="1"/>
</dbReference>
<name>A0A939TRE6_9MICO</name>
<dbReference type="PANTHER" id="PTHR11552">
    <property type="entry name" value="GLUCOSE-METHANOL-CHOLINE GMC OXIDOREDUCTASE"/>
    <property type="match status" value="1"/>
</dbReference>
<dbReference type="Gene3D" id="3.30.560.10">
    <property type="entry name" value="Glucose Oxidase, domain 3"/>
    <property type="match status" value="1"/>
</dbReference>
<dbReference type="Gene3D" id="3.50.50.60">
    <property type="entry name" value="FAD/NAD(P)-binding domain"/>
    <property type="match status" value="1"/>
</dbReference>
<evidence type="ECO:0000256" key="1">
    <source>
        <dbReference type="ARBA" id="ARBA00001974"/>
    </source>
</evidence>
<evidence type="ECO:0000259" key="6">
    <source>
        <dbReference type="PROSITE" id="PS00624"/>
    </source>
</evidence>
<dbReference type="SUPFAM" id="SSF54373">
    <property type="entry name" value="FAD-linked reductases, C-terminal domain"/>
    <property type="match status" value="1"/>
</dbReference>
<sequence>MTESQIPESVIIVGAGSAGSVIARRLSDAGVTVTVLEAGDDDTNPDIHDPMGMPALWHSAQDWDYRTIPQPHAADRRLHLPRGKVLGGSHALNAMIWVRGHPRDFDDWAADGNDGWSWSDVLPVYREIERFHGDGDPEFHGTDGLLDVVNGYPLDPIQQSIIDASVESGVAFNPDYNGATLDGVSQQQVTMRGPRRWNTYMAYLKPVRDRVTVETGCWVHEMIFDDASESDRPRVVGVRYEQAGEVRELRADEVILCAGALDSPRIMLRSGLGPADELAAIGIPPVADLPGVGKELHDHLLVPIVFRTGRPVGAPRSGVSVTQSHLFWKSRPELDRPDTQPIFFSVPMYYEDLEPQSPDGFSLLAGIVTPRSRGSVTLSGPGPHDPTIIDLDALHHEDDVASMLASIKQCRDIGTQASLHADPDAGGWGAEEVYPGPEVVTDEQLVRYAREQVVVYHHQVSTCRMGIDDTAVVSPRLTVHGVDGLRVADASIMPKVPTGNTNAPSVLIGEMAARFVLSGARR</sequence>
<protein>
    <submittedName>
        <fullName evidence="7">GMC family oxidoreductase N-terminal domain-containing protein</fullName>
    </submittedName>
</protein>
<dbReference type="InterPro" id="IPR007867">
    <property type="entry name" value="GMC_OxRtase_C"/>
</dbReference>
<dbReference type="AlphaFoldDB" id="A0A939TRE6"/>
<comment type="cofactor">
    <cofactor evidence="1 5">
        <name>FAD</name>
        <dbReference type="ChEBI" id="CHEBI:57692"/>
    </cofactor>
</comment>
<feature type="binding site" evidence="5">
    <location>
        <position position="456"/>
    </location>
    <ligand>
        <name>substrate</name>
    </ligand>
</feature>
<reference evidence="7" key="1">
    <citation type="submission" date="2021-03" db="EMBL/GenBank/DDBJ databases">
        <title>Leucobacter chromiisoli sp. nov., isolated from chromium-containing soil of chemical plant.</title>
        <authorList>
            <person name="Xu Z."/>
        </authorList>
    </citation>
    <scope>NUCLEOTIDE SEQUENCE</scope>
    <source>
        <strain evidence="7">K 70/01</strain>
    </source>
</reference>
<dbReference type="InterPro" id="IPR012132">
    <property type="entry name" value="GMC_OxRdtase"/>
</dbReference>
<dbReference type="EMBL" id="JAGFBF010000005">
    <property type="protein sequence ID" value="MBO2989937.1"/>
    <property type="molecule type" value="Genomic_DNA"/>
</dbReference>
<keyword evidence="4 5" id="KW-0274">FAD</keyword>
<gene>
    <name evidence="7" type="ORF">J4H85_08025</name>
</gene>
<dbReference type="PANTHER" id="PTHR11552:SF147">
    <property type="entry name" value="CHOLINE DEHYDROGENASE, MITOCHONDRIAL"/>
    <property type="match status" value="1"/>
</dbReference>
<evidence type="ECO:0000256" key="2">
    <source>
        <dbReference type="ARBA" id="ARBA00010790"/>
    </source>
</evidence>